<dbReference type="GO" id="GO:0016020">
    <property type="term" value="C:membrane"/>
    <property type="evidence" value="ECO:0007669"/>
    <property type="project" value="UniProtKB-SubCell"/>
</dbReference>
<feature type="transmembrane region" description="Helical" evidence="8">
    <location>
        <begin position="298"/>
        <end position="317"/>
    </location>
</feature>
<feature type="transmembrane region" description="Helical" evidence="8">
    <location>
        <begin position="66"/>
        <end position="91"/>
    </location>
</feature>
<feature type="transmembrane region" description="Helical" evidence="8">
    <location>
        <begin position="213"/>
        <end position="245"/>
    </location>
</feature>
<keyword evidence="4" id="KW-0309">Germination</keyword>
<evidence type="ECO:0000313" key="10">
    <source>
        <dbReference type="Proteomes" id="UP000199182"/>
    </source>
</evidence>
<evidence type="ECO:0000256" key="8">
    <source>
        <dbReference type="SAM" id="Phobius"/>
    </source>
</evidence>
<keyword evidence="5 8" id="KW-0812">Transmembrane</keyword>
<name>A0A1G9U035_9FIRM</name>
<comment type="similarity">
    <text evidence="2">Belongs to the amino acid-polyamine-organocation (APC) superfamily. Spore germination protein (SGP) (TC 2.A.3.9) family.</text>
</comment>
<evidence type="ECO:0000256" key="5">
    <source>
        <dbReference type="ARBA" id="ARBA00022692"/>
    </source>
</evidence>
<protein>
    <submittedName>
        <fullName evidence="9">Spore germination protein KB</fullName>
    </submittedName>
</protein>
<dbReference type="RefSeq" id="WP_092637265.1">
    <property type="nucleotide sequence ID" value="NZ_FNID01000001.1"/>
</dbReference>
<keyword evidence="3" id="KW-0813">Transport</keyword>
<evidence type="ECO:0000256" key="1">
    <source>
        <dbReference type="ARBA" id="ARBA00004141"/>
    </source>
</evidence>
<proteinExistence type="inferred from homology"/>
<dbReference type="AlphaFoldDB" id="A0A1G9U035"/>
<dbReference type="Proteomes" id="UP000199182">
    <property type="component" value="Unassembled WGS sequence"/>
</dbReference>
<dbReference type="GO" id="GO:0009847">
    <property type="term" value="P:spore germination"/>
    <property type="evidence" value="ECO:0007669"/>
    <property type="project" value="InterPro"/>
</dbReference>
<accession>A0A1G9U035</accession>
<evidence type="ECO:0000256" key="6">
    <source>
        <dbReference type="ARBA" id="ARBA00022989"/>
    </source>
</evidence>
<keyword evidence="6 8" id="KW-1133">Transmembrane helix</keyword>
<dbReference type="PANTHER" id="PTHR34975:SF2">
    <property type="entry name" value="SPORE GERMINATION PROTEIN A2"/>
    <property type="match status" value="1"/>
</dbReference>
<dbReference type="InterPro" id="IPR004761">
    <property type="entry name" value="Spore_GerAB"/>
</dbReference>
<organism evidence="9 10">
    <name type="scientific">Acetanaerobacterium elongatum</name>
    <dbReference type="NCBI Taxonomy" id="258515"/>
    <lineage>
        <taxon>Bacteria</taxon>
        <taxon>Bacillati</taxon>
        <taxon>Bacillota</taxon>
        <taxon>Clostridia</taxon>
        <taxon>Eubacteriales</taxon>
        <taxon>Oscillospiraceae</taxon>
        <taxon>Acetanaerobacterium</taxon>
    </lineage>
</organism>
<dbReference type="EMBL" id="FNID01000001">
    <property type="protein sequence ID" value="SDM53252.1"/>
    <property type="molecule type" value="Genomic_DNA"/>
</dbReference>
<evidence type="ECO:0000256" key="2">
    <source>
        <dbReference type="ARBA" id="ARBA00007998"/>
    </source>
</evidence>
<reference evidence="9 10" key="1">
    <citation type="submission" date="2016-10" db="EMBL/GenBank/DDBJ databases">
        <authorList>
            <person name="de Groot N.N."/>
        </authorList>
    </citation>
    <scope>NUCLEOTIDE SEQUENCE [LARGE SCALE GENOMIC DNA]</scope>
    <source>
        <strain evidence="9 10">CGMCC 1.5012</strain>
    </source>
</reference>
<dbReference type="NCBIfam" id="TIGR00912">
    <property type="entry name" value="2A0309"/>
    <property type="match status" value="1"/>
</dbReference>
<feature type="transmembrane region" description="Helical" evidence="8">
    <location>
        <begin position="143"/>
        <end position="163"/>
    </location>
</feature>
<keyword evidence="10" id="KW-1185">Reference proteome</keyword>
<sequence>MRKEQIIDKEAICLLISFIIGSTLIVGVSGSSKNDAWLSSITGFVMAVPVLLIYSRILTLYPQKDLFDILTLVIGKIAGKFVTVVYTLYAFHLGSLVLRNFGEFMNSFAMPETPMIIPLVAMGMVCIIAARLGVEVLGRTTTYFLPGIFLILLIVQLLALPQLHINYLKPVLGNGITPVLKDGYSAFAFPFAETVVFMGVFDALKTPKSPKKVYFLGVVIAAAIITITTVRNIAVLGNMLGSFYFPSYEAVSRISIGNVIERIEITVSFVFVFGVFVKTSVCMMVAGKGIEKLLNLKSYRSIIIQIGVLMILFAQIIYDNIMQMRLWAFKVYPYYAFPMQVILPVIIWIIAEIKNRKIRKMYSNADQKAEDQQ</sequence>
<dbReference type="OrthoDB" id="1675410at2"/>
<dbReference type="Pfam" id="PF03845">
    <property type="entry name" value="Spore_permease"/>
    <property type="match status" value="1"/>
</dbReference>
<feature type="transmembrane region" description="Helical" evidence="8">
    <location>
        <begin position="183"/>
        <end position="201"/>
    </location>
</feature>
<evidence type="ECO:0000256" key="4">
    <source>
        <dbReference type="ARBA" id="ARBA00022544"/>
    </source>
</evidence>
<evidence type="ECO:0000313" key="9">
    <source>
        <dbReference type="EMBL" id="SDM53252.1"/>
    </source>
</evidence>
<feature type="transmembrane region" description="Helical" evidence="8">
    <location>
        <begin position="115"/>
        <end position="134"/>
    </location>
</feature>
<dbReference type="STRING" id="258515.SAMN05192585_10134"/>
<feature type="transmembrane region" description="Helical" evidence="8">
    <location>
        <begin position="12"/>
        <end position="30"/>
    </location>
</feature>
<gene>
    <name evidence="9" type="ORF">SAMN05192585_10134</name>
</gene>
<keyword evidence="7 8" id="KW-0472">Membrane</keyword>
<feature type="transmembrane region" description="Helical" evidence="8">
    <location>
        <begin position="265"/>
        <end position="286"/>
    </location>
</feature>
<evidence type="ECO:0000256" key="3">
    <source>
        <dbReference type="ARBA" id="ARBA00022448"/>
    </source>
</evidence>
<comment type="subcellular location">
    <subcellularLocation>
        <location evidence="1">Membrane</location>
        <topology evidence="1">Multi-pass membrane protein</topology>
    </subcellularLocation>
</comment>
<evidence type="ECO:0000256" key="7">
    <source>
        <dbReference type="ARBA" id="ARBA00023136"/>
    </source>
</evidence>
<feature type="transmembrane region" description="Helical" evidence="8">
    <location>
        <begin position="36"/>
        <end position="54"/>
    </location>
</feature>
<feature type="transmembrane region" description="Helical" evidence="8">
    <location>
        <begin position="332"/>
        <end position="351"/>
    </location>
</feature>
<dbReference type="PANTHER" id="PTHR34975">
    <property type="entry name" value="SPORE GERMINATION PROTEIN A2"/>
    <property type="match status" value="1"/>
</dbReference>